<dbReference type="RefSeq" id="WP_274143936.1">
    <property type="nucleotide sequence ID" value="NZ_JAJUBB010000016.1"/>
</dbReference>
<dbReference type="Pfam" id="PF20249">
    <property type="entry name" value="VasX_N"/>
    <property type="match status" value="1"/>
</dbReference>
<dbReference type="InterPro" id="IPR046864">
    <property type="entry name" value="VasX_N"/>
</dbReference>
<evidence type="ECO:0000259" key="1">
    <source>
        <dbReference type="Pfam" id="PF20249"/>
    </source>
</evidence>
<dbReference type="EMBL" id="JAJUBB010000016">
    <property type="protein sequence ID" value="MDD1783215.1"/>
    <property type="molecule type" value="Genomic_DNA"/>
</dbReference>
<feature type="domain" description="Toxin VasX N-terminal region" evidence="1">
    <location>
        <begin position="23"/>
        <end position="159"/>
    </location>
</feature>
<accession>A0ABT5QQF8</accession>
<reference evidence="2" key="1">
    <citation type="submission" date="2021-12" db="EMBL/GenBank/DDBJ databases">
        <title>Enterovibrio ZSDZ35 sp. nov. and Enterovibrio ZSDZ42 sp. nov., isolated from coastal seawater in Qingdao.</title>
        <authorList>
            <person name="Zhang P."/>
        </authorList>
    </citation>
    <scope>NUCLEOTIDE SEQUENCE</scope>
    <source>
        <strain evidence="2">ZSDZ35</strain>
    </source>
</reference>
<comment type="caution">
    <text evidence="2">The sequence shown here is derived from an EMBL/GenBank/DDBJ whole genome shotgun (WGS) entry which is preliminary data.</text>
</comment>
<evidence type="ECO:0000313" key="2">
    <source>
        <dbReference type="EMBL" id="MDD1783215.1"/>
    </source>
</evidence>
<protein>
    <submittedName>
        <fullName evidence="2">Zinc ABC transporter permease</fullName>
    </submittedName>
</protein>
<dbReference type="Proteomes" id="UP001149821">
    <property type="component" value="Unassembled WGS sequence"/>
</dbReference>
<evidence type="ECO:0000313" key="3">
    <source>
        <dbReference type="Proteomes" id="UP001149821"/>
    </source>
</evidence>
<dbReference type="CDD" id="cd20708">
    <property type="entry name" value="MIX_IV"/>
    <property type="match status" value="1"/>
</dbReference>
<name>A0ABT5QQF8_9GAMM</name>
<organism evidence="2 3">
    <name type="scientific">Enterovibrio qingdaonensis</name>
    <dbReference type="NCBI Taxonomy" id="2899818"/>
    <lineage>
        <taxon>Bacteria</taxon>
        <taxon>Pseudomonadati</taxon>
        <taxon>Pseudomonadota</taxon>
        <taxon>Gammaproteobacteria</taxon>
        <taxon>Vibrionales</taxon>
        <taxon>Vibrionaceae</taxon>
        <taxon>Enterovibrio</taxon>
    </lineage>
</organism>
<keyword evidence="3" id="KW-1185">Reference proteome</keyword>
<sequence length="1095" mass="121404">MTSPVQDAQCGDTKDAQSPTGVCSLKLDKVQLIPVRFGLVEALAAKGTVPAPFETKSKPVGVRLLRDGWLYMLVKQSNTWLLHEYRIEGGQITTLLWQDGEVDNDVRTTAVGDANLVFKKADTLYACYAEVQWTAKKCSQVIKSDADRKRFMQRVTVSGANPLTGGDNLLTSEQAASVIAECAETTVPNAQPSALDYEDYEWEHKPLYKQTDFAALSAKVLPQYKNDHFYLVLNDDIGILRDLASYQALVATSLETWTSDEKNYQRFIEGCYIESQITLSPEQVDQLAVAVGDPGFVNELNDRQKQAVVEWIEFQKDPGSDHPQLRAYKKIRLKEELSEGLWDKYKELIDDIEDQYQRQTRGVNAFKFWDSNAGTPGLLDLINEEEMNAFLKEEREKLDHWQVLLENINDDRVALFTRFYPAAWYFDASNVESLQNLLAAEYSCIQDVCWSEAASELVAGQLHKMPWISIKGIFTLPAENYVKITEEILKKIKQLHDLASAENSLAEINAINAELNGLLAREFNGASWGAALTRIDDSLRAFDSLIDASYAQANTLALAKVTSEFLDDTNANKQFDPSKVFRDLPGSAWLNMLKAYNIQGLSIGLANKAEFSAFELLRDKAVALRAENLELKHKIRQTLATLRRQGRSINQSSSVTELRQSFKHNQSKLLTMETKLAEAISPLGEGPEKVGYYIRGLSPEMHADMKLMARDLQSLKDASTKLGKYSIRINAGKWDFLSLVLVIFSIHNAQKAMGKGFLKELAEISGVLSGIAGLVQGVKAATDMAAIKLVSSNSSKLTYGVNLGKYTTILGASAYAFGVISSGLKASEAIMAWRNGDTKALIAGVAEGGLVAVNSAGLIRSAQVGFTVLKADKAARATIWLKNGSQLVSMTIRLTLVGIAISALQLASTVWYNRTHLSSYLAWFENSQWGKARSSRTLEESNLQLARISTKPAAEIREFGKGKALILSLPGLTRGSLDQAGVELAAYWKSSTRNNDWKPWTQALAQQWVCLSDATEPLQIALPLYSPEINAEHGIGIELHYFPMLEAPERDLLRFQAESFTRVGRLSEVTLLKARNTSASELAPLTTQHIIWKTS</sequence>
<gene>
    <name evidence="2" type="ORF">LRP49_18770</name>
</gene>
<proteinExistence type="predicted"/>